<feature type="transmembrane region" description="Helical" evidence="1">
    <location>
        <begin position="119"/>
        <end position="137"/>
    </location>
</feature>
<proteinExistence type="predicted"/>
<gene>
    <name evidence="3" type="ORF">L227DRAFT_603870</name>
</gene>
<evidence type="ECO:0000313" key="3">
    <source>
        <dbReference type="EMBL" id="RPD54830.1"/>
    </source>
</evidence>
<dbReference type="Pfam" id="PF20151">
    <property type="entry name" value="DUF6533"/>
    <property type="match status" value="1"/>
</dbReference>
<dbReference type="AlphaFoldDB" id="A0A5C2RVQ9"/>
<keyword evidence="4" id="KW-1185">Reference proteome</keyword>
<evidence type="ECO:0000313" key="4">
    <source>
        <dbReference type="Proteomes" id="UP000313359"/>
    </source>
</evidence>
<keyword evidence="1" id="KW-0812">Transmembrane</keyword>
<reference evidence="3" key="1">
    <citation type="journal article" date="2018" name="Genome Biol. Evol.">
        <title>Genomics and development of Lentinus tigrinus, a white-rot wood-decaying mushroom with dimorphic fruiting bodies.</title>
        <authorList>
            <person name="Wu B."/>
            <person name="Xu Z."/>
            <person name="Knudson A."/>
            <person name="Carlson A."/>
            <person name="Chen N."/>
            <person name="Kovaka S."/>
            <person name="LaButti K."/>
            <person name="Lipzen A."/>
            <person name="Pennachio C."/>
            <person name="Riley R."/>
            <person name="Schakwitz W."/>
            <person name="Umezawa K."/>
            <person name="Ohm R.A."/>
            <person name="Grigoriev I.V."/>
            <person name="Nagy L.G."/>
            <person name="Gibbons J."/>
            <person name="Hibbett D."/>
        </authorList>
    </citation>
    <scope>NUCLEOTIDE SEQUENCE [LARGE SCALE GENOMIC DNA]</scope>
    <source>
        <strain evidence="3">ALCF2SS1-6</strain>
    </source>
</reference>
<feature type="transmembrane region" description="Helical" evidence="1">
    <location>
        <begin position="51"/>
        <end position="71"/>
    </location>
</feature>
<feature type="domain" description="DUF6533" evidence="2">
    <location>
        <begin position="26"/>
        <end position="67"/>
    </location>
</feature>
<dbReference type="InterPro" id="IPR045340">
    <property type="entry name" value="DUF6533"/>
</dbReference>
<organism evidence="3 4">
    <name type="scientific">Lentinus tigrinus ALCF2SS1-6</name>
    <dbReference type="NCBI Taxonomy" id="1328759"/>
    <lineage>
        <taxon>Eukaryota</taxon>
        <taxon>Fungi</taxon>
        <taxon>Dikarya</taxon>
        <taxon>Basidiomycota</taxon>
        <taxon>Agaricomycotina</taxon>
        <taxon>Agaricomycetes</taxon>
        <taxon>Polyporales</taxon>
        <taxon>Polyporaceae</taxon>
        <taxon>Lentinus</taxon>
    </lineage>
</organism>
<keyword evidence="1" id="KW-0472">Membrane</keyword>
<feature type="transmembrane region" description="Helical" evidence="1">
    <location>
        <begin position="206"/>
        <end position="227"/>
    </location>
</feature>
<name>A0A5C2RVQ9_9APHY</name>
<dbReference type="EMBL" id="ML122301">
    <property type="protein sequence ID" value="RPD54830.1"/>
    <property type="molecule type" value="Genomic_DNA"/>
</dbReference>
<protein>
    <recommendedName>
        <fullName evidence="2">DUF6533 domain-containing protein</fullName>
    </recommendedName>
</protein>
<evidence type="ECO:0000259" key="2">
    <source>
        <dbReference type="Pfam" id="PF20151"/>
    </source>
</evidence>
<dbReference type="OrthoDB" id="2751164at2759"/>
<feature type="transmembrane region" description="Helical" evidence="1">
    <location>
        <begin position="22"/>
        <end position="39"/>
    </location>
</feature>
<dbReference type="Proteomes" id="UP000313359">
    <property type="component" value="Unassembled WGS sequence"/>
</dbReference>
<evidence type="ECO:0000256" key="1">
    <source>
        <dbReference type="SAM" id="Phobius"/>
    </source>
</evidence>
<sequence length="317" mass="34690">MSTQDETAALVAAYQDYQNEYIVFYASLMPIVYDYLINLDREVGLFWTGKITGASALYFATRYISMLYVIMNTVTSAPNLSLESCNLLVRAGLTTNSLQFLAPAIFAGLRAFVLTKNHVVSLLILILSLAPFVVNMYQYHEDISGIVIPGFGCGQSHSVTLSELLIVTAFSRGGSIIADFLLVVATWRNLKTGVTYGNRASLASIMLWNGSLYFIILFILNTLHLSFTLASILGPQSGTTTAQFTIPLTDVLVCRFLLDLQEASRQDVRFDVDDVQESSFSGSTGVRSVIFARVLGSIGSTIGHSVLVGDAEDEYVY</sequence>
<feature type="transmembrane region" description="Helical" evidence="1">
    <location>
        <begin position="164"/>
        <end position="185"/>
    </location>
</feature>
<accession>A0A5C2RVQ9</accession>
<keyword evidence="1" id="KW-1133">Transmembrane helix</keyword>